<sequence length="206" mass="23307">MKPFKEQLKGFRKQARQAALPVLPSVKPPEPEPDFRKLFCDVRPVKDGNRVPPYTPKPSPRPRQPDRYVQLPLELEAALLAHAVGWFEPAELERNFARNGMPAATLKRLRSGHWPVVAELDLHGLDRYQAQDTLTLFLHRASTRGQCVRIIHGKGFGSQGAPVLKRMVRNWLKHHPEVLAFCEADERQGGSGALMVLLRRPPSPNK</sequence>
<dbReference type="Proteomes" id="UP000192920">
    <property type="component" value="Unassembled WGS sequence"/>
</dbReference>
<dbReference type="Pfam" id="PF01713">
    <property type="entry name" value="Smr"/>
    <property type="match status" value="1"/>
</dbReference>
<dbReference type="SUPFAM" id="SSF160443">
    <property type="entry name" value="SMR domain-like"/>
    <property type="match status" value="1"/>
</dbReference>
<accession>A0A1Y6CAM6</accession>
<keyword evidence="3" id="KW-0255">Endonuclease</keyword>
<dbReference type="GO" id="GO:0004519">
    <property type="term" value="F:endonuclease activity"/>
    <property type="evidence" value="ECO:0007669"/>
    <property type="project" value="UniProtKB-KW"/>
</dbReference>
<keyword evidence="3" id="KW-0540">Nuclease</keyword>
<feature type="domain" description="Smr" evidence="2">
    <location>
        <begin position="120"/>
        <end position="199"/>
    </location>
</feature>
<feature type="compositionally biased region" description="Pro residues" evidence="1">
    <location>
        <begin position="53"/>
        <end position="62"/>
    </location>
</feature>
<dbReference type="SMART" id="SM00463">
    <property type="entry name" value="SMR"/>
    <property type="match status" value="1"/>
</dbReference>
<feature type="region of interest" description="Disordered" evidence="1">
    <location>
        <begin position="44"/>
        <end position="65"/>
    </location>
</feature>
<keyword evidence="4" id="KW-1185">Reference proteome</keyword>
<proteinExistence type="predicted"/>
<gene>
    <name evidence="3" type="ORF">SAMN02745746_03345</name>
</gene>
<name>A0A1Y6CAM6_9NEIS</name>
<feature type="region of interest" description="Disordered" evidence="1">
    <location>
        <begin position="15"/>
        <end position="34"/>
    </location>
</feature>
<evidence type="ECO:0000256" key="1">
    <source>
        <dbReference type="SAM" id="MobiDB-lite"/>
    </source>
</evidence>
<dbReference type="AlphaFoldDB" id="A0A1Y6CAM6"/>
<dbReference type="STRING" id="1123014.SAMN02745746_03345"/>
<dbReference type="Gene3D" id="3.30.1370.110">
    <property type="match status" value="1"/>
</dbReference>
<protein>
    <submittedName>
        <fullName evidence="3">DNA-nicking endonuclease, Smr domain</fullName>
    </submittedName>
</protein>
<dbReference type="EMBL" id="FXAG01000022">
    <property type="protein sequence ID" value="SMF45381.1"/>
    <property type="molecule type" value="Genomic_DNA"/>
</dbReference>
<dbReference type="PANTHER" id="PTHR35562">
    <property type="entry name" value="DNA ENDONUCLEASE SMRA-RELATED"/>
    <property type="match status" value="1"/>
</dbReference>
<evidence type="ECO:0000313" key="3">
    <source>
        <dbReference type="EMBL" id="SMF45381.1"/>
    </source>
</evidence>
<dbReference type="InterPro" id="IPR036063">
    <property type="entry name" value="Smr_dom_sf"/>
</dbReference>
<evidence type="ECO:0000313" key="4">
    <source>
        <dbReference type="Proteomes" id="UP000192920"/>
    </source>
</evidence>
<keyword evidence="3" id="KW-0378">Hydrolase</keyword>
<dbReference type="PROSITE" id="PS50828">
    <property type="entry name" value="SMR"/>
    <property type="match status" value="1"/>
</dbReference>
<reference evidence="4" key="1">
    <citation type="submission" date="2017-04" db="EMBL/GenBank/DDBJ databases">
        <authorList>
            <person name="Varghese N."/>
            <person name="Submissions S."/>
        </authorList>
    </citation>
    <scope>NUCLEOTIDE SEQUENCE [LARGE SCALE GENOMIC DNA]</scope>
    <source>
        <strain evidence="4">DSM 22618</strain>
    </source>
</reference>
<dbReference type="InterPro" id="IPR002625">
    <property type="entry name" value="Smr_dom"/>
</dbReference>
<dbReference type="PANTHER" id="PTHR35562:SF2">
    <property type="entry name" value="DNA ENDONUCLEASE SMRA-RELATED"/>
    <property type="match status" value="1"/>
</dbReference>
<evidence type="ECO:0000259" key="2">
    <source>
        <dbReference type="PROSITE" id="PS50828"/>
    </source>
</evidence>
<organism evidence="3 4">
    <name type="scientific">Pseudogulbenkiania subflava DSM 22618</name>
    <dbReference type="NCBI Taxonomy" id="1123014"/>
    <lineage>
        <taxon>Bacteria</taxon>
        <taxon>Pseudomonadati</taxon>
        <taxon>Pseudomonadota</taxon>
        <taxon>Betaproteobacteria</taxon>
        <taxon>Neisseriales</taxon>
        <taxon>Chromobacteriaceae</taxon>
        <taxon>Pseudogulbenkiania</taxon>
    </lineage>
</organism>